<evidence type="ECO:0000313" key="1">
    <source>
        <dbReference type="EMBL" id="HJB37462.1"/>
    </source>
</evidence>
<protein>
    <recommendedName>
        <fullName evidence="3">Hydratase</fullName>
    </recommendedName>
</protein>
<dbReference type="SUPFAM" id="SSF52016">
    <property type="entry name" value="LeuD/IlvD-like"/>
    <property type="match status" value="1"/>
</dbReference>
<feature type="non-terminal residue" evidence="1">
    <location>
        <position position="1"/>
    </location>
</feature>
<sequence length="104" mass="11829">QRVLGGLANITQDYATKRYRSNVMNWGMLPFHLKGEPTAFEVGDYIYVPGIRSALEGDLSHIPAYVCKDGKAQEITLYCKDMTESEREIVKAGCLINFNRNRNR</sequence>
<dbReference type="Gene3D" id="3.20.19.10">
    <property type="entry name" value="Aconitase, domain 4"/>
    <property type="match status" value="1"/>
</dbReference>
<proteinExistence type="predicted"/>
<gene>
    <name evidence="1" type="ORF">H9942_05270</name>
</gene>
<accession>A0A9D2LXS3</accession>
<name>A0A9D2LXS3_9FIRM</name>
<dbReference type="Proteomes" id="UP000824214">
    <property type="component" value="Unassembled WGS sequence"/>
</dbReference>
<dbReference type="AlphaFoldDB" id="A0A9D2LXS3"/>
<comment type="caution">
    <text evidence="1">The sequence shown here is derived from an EMBL/GenBank/DDBJ whole genome shotgun (WGS) entry which is preliminary data.</text>
</comment>
<reference evidence="1" key="1">
    <citation type="journal article" date="2021" name="PeerJ">
        <title>Extensive microbial diversity within the chicken gut microbiome revealed by metagenomics and culture.</title>
        <authorList>
            <person name="Gilroy R."/>
            <person name="Ravi A."/>
            <person name="Getino M."/>
            <person name="Pursley I."/>
            <person name="Horton D.L."/>
            <person name="Alikhan N.F."/>
            <person name="Baker D."/>
            <person name="Gharbi K."/>
            <person name="Hall N."/>
            <person name="Watson M."/>
            <person name="Adriaenssens E.M."/>
            <person name="Foster-Nyarko E."/>
            <person name="Jarju S."/>
            <person name="Secka A."/>
            <person name="Antonio M."/>
            <person name="Oren A."/>
            <person name="Chaudhuri R.R."/>
            <person name="La Ragione R."/>
            <person name="Hildebrand F."/>
            <person name="Pallen M.J."/>
        </authorList>
    </citation>
    <scope>NUCLEOTIDE SEQUENCE</scope>
    <source>
        <strain evidence="1">ChiBcolR8-3208</strain>
    </source>
</reference>
<reference evidence="1" key="2">
    <citation type="submission" date="2021-04" db="EMBL/GenBank/DDBJ databases">
        <authorList>
            <person name="Gilroy R."/>
        </authorList>
    </citation>
    <scope>NUCLEOTIDE SEQUENCE</scope>
    <source>
        <strain evidence="1">ChiBcolR8-3208</strain>
    </source>
</reference>
<evidence type="ECO:0008006" key="3">
    <source>
        <dbReference type="Google" id="ProtNLM"/>
    </source>
</evidence>
<dbReference type="InterPro" id="IPR015928">
    <property type="entry name" value="Aconitase/3IPM_dehydase_swvl"/>
</dbReference>
<evidence type="ECO:0000313" key="2">
    <source>
        <dbReference type="Proteomes" id="UP000824214"/>
    </source>
</evidence>
<organism evidence="1 2">
    <name type="scientific">Candidatus Acutalibacter ornithocaccae</name>
    <dbReference type="NCBI Taxonomy" id="2838416"/>
    <lineage>
        <taxon>Bacteria</taxon>
        <taxon>Bacillati</taxon>
        <taxon>Bacillota</taxon>
        <taxon>Clostridia</taxon>
        <taxon>Eubacteriales</taxon>
        <taxon>Acutalibacteraceae</taxon>
        <taxon>Acutalibacter</taxon>
    </lineage>
</organism>
<dbReference type="EMBL" id="DWXZ01000110">
    <property type="protein sequence ID" value="HJB37462.1"/>
    <property type="molecule type" value="Genomic_DNA"/>
</dbReference>